<protein>
    <recommendedName>
        <fullName evidence="3">DUF559 domain-containing protein</fullName>
    </recommendedName>
</protein>
<gene>
    <name evidence="1" type="ORF">SAMN04488554_3553</name>
</gene>
<dbReference type="RefSeq" id="WP_089774324.1">
    <property type="nucleotide sequence ID" value="NZ_FNTX01000002.1"/>
</dbReference>
<dbReference type="EMBL" id="FNTX01000002">
    <property type="protein sequence ID" value="SEE91450.1"/>
    <property type="molecule type" value="Genomic_DNA"/>
</dbReference>
<dbReference type="AlphaFoldDB" id="A0A1H5MQN1"/>
<proteinExistence type="predicted"/>
<evidence type="ECO:0000313" key="2">
    <source>
        <dbReference type="Proteomes" id="UP000199220"/>
    </source>
</evidence>
<organism evidence="1 2">
    <name type="scientific">Ruania alba</name>
    <dbReference type="NCBI Taxonomy" id="648782"/>
    <lineage>
        <taxon>Bacteria</taxon>
        <taxon>Bacillati</taxon>
        <taxon>Actinomycetota</taxon>
        <taxon>Actinomycetes</taxon>
        <taxon>Micrococcales</taxon>
        <taxon>Ruaniaceae</taxon>
        <taxon>Ruania</taxon>
    </lineage>
</organism>
<reference evidence="2" key="1">
    <citation type="submission" date="2016-10" db="EMBL/GenBank/DDBJ databases">
        <authorList>
            <person name="Varghese N."/>
            <person name="Submissions S."/>
        </authorList>
    </citation>
    <scope>NUCLEOTIDE SEQUENCE [LARGE SCALE GENOMIC DNA]</scope>
    <source>
        <strain evidence="2">DSM 21368</strain>
    </source>
</reference>
<keyword evidence="2" id="KW-1185">Reference proteome</keyword>
<dbReference type="OrthoDB" id="2594539at2"/>
<accession>A0A1H5MQN1</accession>
<dbReference type="Gene3D" id="3.40.960.10">
    <property type="entry name" value="VSR Endonuclease"/>
    <property type="match status" value="1"/>
</dbReference>
<dbReference type="Proteomes" id="UP000199220">
    <property type="component" value="Unassembled WGS sequence"/>
</dbReference>
<name>A0A1H5MQN1_9MICO</name>
<dbReference type="STRING" id="648782.SAMN04488554_3553"/>
<evidence type="ECO:0008006" key="3">
    <source>
        <dbReference type="Google" id="ProtNLM"/>
    </source>
</evidence>
<sequence length="278" mass="30877">MTGSPLADAVGIYPTWSLEARGIDRRHRMRLIEEGRLVPVTRGWFATRDADQTALMAMRSGARLTCISAARIHGLWSPLVPGMHVYARRGRVPPRFIAHGPYCDAWPETEPVASLGLCLQHAARCLTPEQSAILFESSMTHKLLTPGEVGDLARPLPLRIRSRLGVLSGLSQSGSETRVARWLRGRGIAFTQQARIPGVGKVDFLVGRSWVIETDSKAHHTAVPNYETDRRRDLAARLLGYSVTRLSFTQVWDDWAATQRDLGALIATRHHLRVPRAA</sequence>
<evidence type="ECO:0000313" key="1">
    <source>
        <dbReference type="EMBL" id="SEE91450.1"/>
    </source>
</evidence>